<sequence>MALALIALLSGCVTSSGAQPKTGNDSAAAAKADAKTEDDADKTTPDGASVESEKRAETGDPLDLPRLTLPAPNAQESKALRLLTYADDLIALQRVREALPYYKLAIQLEQEQAARVGPNRLLTFLAHVGRTLAQHKQYAAAQTLLLKGVTLADKMGAPGEEMAAFMRAQLAWVAYHTKQPAEQVRWLKEAAAIYGQDEKRHAAALGDVLDRWALTLHRAGELDEAELVYNRALRVKEQNLGVEAVELSVTLNNLANVEILRGKFAEAEPLLKRDLSIADKHLPPSHMDRVVTLVNLGRVELALSRWRAAAGYYQQALLIQNDLLGADNPQLAVSWTGLARAKEQMGDLDGAIKAMRIGANLAFTRDAKNPRTIDRLNYYVQLLRKVDDKAHASTWLTRIETLQAAARNSAR</sequence>
<dbReference type="Gene3D" id="1.25.40.10">
    <property type="entry name" value="Tetratricopeptide repeat domain"/>
    <property type="match status" value="2"/>
</dbReference>
<gene>
    <name evidence="5" type="ORF">MAIT1_01614</name>
</gene>
<evidence type="ECO:0000256" key="1">
    <source>
        <dbReference type="ARBA" id="ARBA00022737"/>
    </source>
</evidence>
<reference evidence="5 6" key="1">
    <citation type="journal article" date="2016" name="BMC Genomics">
        <title>Combined genomic and structural analyses of a cultured magnetotactic bacterium reveals its niche adaptation to a dynamic environment.</title>
        <authorList>
            <person name="Araujo A.C."/>
            <person name="Morillo V."/>
            <person name="Cypriano J."/>
            <person name="Teixeira L.C."/>
            <person name="Leao P."/>
            <person name="Lyra S."/>
            <person name="Almeida L.G."/>
            <person name="Bazylinski D.A."/>
            <person name="Vasconcellos A.T."/>
            <person name="Abreu F."/>
            <person name="Lins U."/>
        </authorList>
    </citation>
    <scope>NUCLEOTIDE SEQUENCE [LARGE SCALE GENOMIC DNA]</scope>
    <source>
        <strain evidence="5 6">IT-1</strain>
    </source>
</reference>
<dbReference type="PANTHER" id="PTHR45641:SF19">
    <property type="entry name" value="NEPHROCYSTIN-3"/>
    <property type="match status" value="1"/>
</dbReference>
<dbReference type="InterPro" id="IPR019734">
    <property type="entry name" value="TPR_rpt"/>
</dbReference>
<evidence type="ECO:0000256" key="4">
    <source>
        <dbReference type="SAM" id="SignalP"/>
    </source>
</evidence>
<dbReference type="AlphaFoldDB" id="A0A1Y2K1R7"/>
<name>A0A1Y2K1R7_9PROT</name>
<keyword evidence="4" id="KW-0732">Signal</keyword>
<evidence type="ECO:0000313" key="6">
    <source>
        <dbReference type="Proteomes" id="UP000194003"/>
    </source>
</evidence>
<feature type="compositionally biased region" description="Polar residues" evidence="3">
    <location>
        <begin position="14"/>
        <end position="25"/>
    </location>
</feature>
<accession>A0A1Y2K1R7</accession>
<feature type="chain" id="PRO_5012305270" evidence="4">
    <location>
        <begin position="19"/>
        <end position="411"/>
    </location>
</feature>
<dbReference type="SUPFAM" id="SSF48452">
    <property type="entry name" value="TPR-like"/>
    <property type="match status" value="2"/>
</dbReference>
<dbReference type="InterPro" id="IPR011990">
    <property type="entry name" value="TPR-like_helical_dom_sf"/>
</dbReference>
<feature type="signal peptide" evidence="4">
    <location>
        <begin position="1"/>
        <end position="18"/>
    </location>
</feature>
<evidence type="ECO:0000256" key="3">
    <source>
        <dbReference type="SAM" id="MobiDB-lite"/>
    </source>
</evidence>
<evidence type="ECO:0000256" key="2">
    <source>
        <dbReference type="ARBA" id="ARBA00022803"/>
    </source>
</evidence>
<dbReference type="PANTHER" id="PTHR45641">
    <property type="entry name" value="TETRATRICOPEPTIDE REPEAT PROTEIN (AFU_ORTHOLOGUE AFUA_6G03870)"/>
    <property type="match status" value="1"/>
</dbReference>
<evidence type="ECO:0000313" key="5">
    <source>
        <dbReference type="EMBL" id="OSM01607.1"/>
    </source>
</evidence>
<proteinExistence type="predicted"/>
<organism evidence="5 6">
    <name type="scientific">Magnetofaba australis IT-1</name>
    <dbReference type="NCBI Taxonomy" id="1434232"/>
    <lineage>
        <taxon>Bacteria</taxon>
        <taxon>Pseudomonadati</taxon>
        <taxon>Pseudomonadota</taxon>
        <taxon>Magnetococcia</taxon>
        <taxon>Magnetococcales</taxon>
        <taxon>Magnetococcaceae</taxon>
        <taxon>Magnetofaba</taxon>
    </lineage>
</organism>
<dbReference type="STRING" id="1434232.MAIT1_01614"/>
<keyword evidence="2" id="KW-0802">TPR repeat</keyword>
<feature type="compositionally biased region" description="Basic and acidic residues" evidence="3">
    <location>
        <begin position="32"/>
        <end position="44"/>
    </location>
</feature>
<keyword evidence="1" id="KW-0677">Repeat</keyword>
<dbReference type="EMBL" id="LVJN01000020">
    <property type="protein sequence ID" value="OSM01607.1"/>
    <property type="molecule type" value="Genomic_DNA"/>
</dbReference>
<keyword evidence="6" id="KW-1185">Reference proteome</keyword>
<dbReference type="Proteomes" id="UP000194003">
    <property type="component" value="Unassembled WGS sequence"/>
</dbReference>
<dbReference type="Pfam" id="PF13424">
    <property type="entry name" value="TPR_12"/>
    <property type="match status" value="2"/>
</dbReference>
<feature type="region of interest" description="Disordered" evidence="3">
    <location>
        <begin position="14"/>
        <end position="71"/>
    </location>
</feature>
<protein>
    <submittedName>
        <fullName evidence="5">Putative Tfp pilus assembly protein PilF</fullName>
    </submittedName>
</protein>
<comment type="caution">
    <text evidence="5">The sequence shown here is derived from an EMBL/GenBank/DDBJ whole genome shotgun (WGS) entry which is preliminary data.</text>
</comment>
<dbReference type="SMART" id="SM00028">
    <property type="entry name" value="TPR"/>
    <property type="match status" value="5"/>
</dbReference>